<keyword evidence="2" id="KW-1185">Reference proteome</keyword>
<protein>
    <submittedName>
        <fullName evidence="1">Uncharacterized protein</fullName>
    </submittedName>
</protein>
<dbReference type="AlphaFoldDB" id="A0AAD6RLF4"/>
<evidence type="ECO:0000313" key="2">
    <source>
        <dbReference type="Proteomes" id="UP001164929"/>
    </source>
</evidence>
<comment type="caution">
    <text evidence="1">The sequence shown here is derived from an EMBL/GenBank/DDBJ whole genome shotgun (WGS) entry which is preliminary data.</text>
</comment>
<reference evidence="1 2" key="1">
    <citation type="journal article" date="2023" name="Mol. Ecol. Resour.">
        <title>Chromosome-level genome assembly of a triploid poplar Populus alba 'Berolinensis'.</title>
        <authorList>
            <person name="Chen S."/>
            <person name="Yu Y."/>
            <person name="Wang X."/>
            <person name="Wang S."/>
            <person name="Zhang T."/>
            <person name="Zhou Y."/>
            <person name="He R."/>
            <person name="Meng N."/>
            <person name="Wang Y."/>
            <person name="Liu W."/>
            <person name="Liu Z."/>
            <person name="Liu J."/>
            <person name="Guo Q."/>
            <person name="Huang H."/>
            <person name="Sederoff R.R."/>
            <person name="Wang G."/>
            <person name="Qu G."/>
            <person name="Chen S."/>
        </authorList>
    </citation>
    <scope>NUCLEOTIDE SEQUENCE [LARGE SCALE GENOMIC DNA]</scope>
    <source>
        <strain evidence="1">SC-2020</strain>
    </source>
</reference>
<accession>A0AAD6RLF4</accession>
<name>A0AAD6RLF4_9ROSI</name>
<gene>
    <name evidence="1" type="ORF">NC653_000858</name>
</gene>
<dbReference type="EMBL" id="JAQIZT010000001">
    <property type="protein sequence ID" value="KAJ7010242.1"/>
    <property type="molecule type" value="Genomic_DNA"/>
</dbReference>
<evidence type="ECO:0000313" key="1">
    <source>
        <dbReference type="EMBL" id="KAJ7010242.1"/>
    </source>
</evidence>
<proteinExistence type="predicted"/>
<dbReference type="Proteomes" id="UP001164929">
    <property type="component" value="Chromosome 1"/>
</dbReference>
<organism evidence="1 2">
    <name type="scientific">Populus alba x Populus x berolinensis</name>
    <dbReference type="NCBI Taxonomy" id="444605"/>
    <lineage>
        <taxon>Eukaryota</taxon>
        <taxon>Viridiplantae</taxon>
        <taxon>Streptophyta</taxon>
        <taxon>Embryophyta</taxon>
        <taxon>Tracheophyta</taxon>
        <taxon>Spermatophyta</taxon>
        <taxon>Magnoliopsida</taxon>
        <taxon>eudicotyledons</taxon>
        <taxon>Gunneridae</taxon>
        <taxon>Pentapetalae</taxon>
        <taxon>rosids</taxon>
        <taxon>fabids</taxon>
        <taxon>Malpighiales</taxon>
        <taxon>Salicaceae</taxon>
        <taxon>Saliceae</taxon>
        <taxon>Populus</taxon>
    </lineage>
</organism>
<sequence>MVVYFLDGESILEVALCHFTSLSPRKWVKDTRACLLGSLYEDLLQVLVTNRQAVISVGLLDL</sequence>